<dbReference type="GO" id="GO:0016798">
    <property type="term" value="F:hydrolase activity, acting on glycosyl bonds"/>
    <property type="evidence" value="ECO:0007669"/>
    <property type="project" value="UniProtKB-KW"/>
</dbReference>
<dbReference type="InterPro" id="IPR017853">
    <property type="entry name" value="GH"/>
</dbReference>
<feature type="domain" description="Glycosyl hydrolase family 13 catalytic" evidence="4">
    <location>
        <begin position="129"/>
        <end position="530"/>
    </location>
</feature>
<dbReference type="InterPro" id="IPR019492">
    <property type="entry name" value="Cyclo-malto-dextrinase_C"/>
</dbReference>
<reference evidence="5" key="2">
    <citation type="submission" date="2021-04" db="EMBL/GenBank/DDBJ databases">
        <authorList>
            <person name="Gilroy R."/>
        </authorList>
    </citation>
    <scope>NUCLEOTIDE SEQUENCE</scope>
    <source>
        <strain evidence="5">CHK118-2852</strain>
    </source>
</reference>
<dbReference type="InterPro" id="IPR015171">
    <property type="entry name" value="Cyc-maltodext_N"/>
</dbReference>
<evidence type="ECO:0000256" key="1">
    <source>
        <dbReference type="ARBA" id="ARBA00022801"/>
    </source>
</evidence>
<dbReference type="Pfam" id="PF10438">
    <property type="entry name" value="Cyc-maltodext_C"/>
    <property type="match status" value="1"/>
</dbReference>
<dbReference type="SUPFAM" id="SSF81296">
    <property type="entry name" value="E set domains"/>
    <property type="match status" value="1"/>
</dbReference>
<dbReference type="Gene3D" id="2.60.40.10">
    <property type="entry name" value="Immunoglobulins"/>
    <property type="match status" value="1"/>
</dbReference>
<dbReference type="Proteomes" id="UP000824108">
    <property type="component" value="Unassembled WGS sequence"/>
</dbReference>
<feature type="signal peptide" evidence="3">
    <location>
        <begin position="1"/>
        <end position="20"/>
    </location>
</feature>
<dbReference type="Pfam" id="PF00128">
    <property type="entry name" value="Alpha-amylase"/>
    <property type="match status" value="1"/>
</dbReference>
<keyword evidence="2" id="KW-0326">Glycosidase</keyword>
<gene>
    <name evidence="5" type="ORF">H9807_08770</name>
</gene>
<dbReference type="InterPro" id="IPR013780">
    <property type="entry name" value="Glyco_hydro_b"/>
</dbReference>
<dbReference type="SMART" id="SM00642">
    <property type="entry name" value="Aamy"/>
    <property type="match status" value="1"/>
</dbReference>
<dbReference type="PANTHER" id="PTHR10357:SF210">
    <property type="entry name" value="MALTODEXTRIN GLUCOSIDASE"/>
    <property type="match status" value="1"/>
</dbReference>
<protein>
    <submittedName>
        <fullName evidence="5">Glycoside hydrolase family 13 protein</fullName>
    </submittedName>
</protein>
<dbReference type="AlphaFoldDB" id="A0A9D2GZD3"/>
<dbReference type="Gene3D" id="3.20.20.80">
    <property type="entry name" value="Glycosidases"/>
    <property type="match status" value="1"/>
</dbReference>
<organism evidence="5 6">
    <name type="scientific">Candidatus Bacteroides merdavium</name>
    <dbReference type="NCBI Taxonomy" id="2838472"/>
    <lineage>
        <taxon>Bacteria</taxon>
        <taxon>Pseudomonadati</taxon>
        <taxon>Bacteroidota</taxon>
        <taxon>Bacteroidia</taxon>
        <taxon>Bacteroidales</taxon>
        <taxon>Bacteroidaceae</taxon>
        <taxon>Bacteroides</taxon>
    </lineage>
</organism>
<dbReference type="InterPro" id="IPR014756">
    <property type="entry name" value="Ig_E-set"/>
</dbReference>
<dbReference type="Pfam" id="PF09087">
    <property type="entry name" value="Cyc-maltodext_N"/>
    <property type="match status" value="1"/>
</dbReference>
<dbReference type="PANTHER" id="PTHR10357">
    <property type="entry name" value="ALPHA-AMYLASE FAMILY MEMBER"/>
    <property type="match status" value="1"/>
</dbReference>
<evidence type="ECO:0000256" key="3">
    <source>
        <dbReference type="SAM" id="SignalP"/>
    </source>
</evidence>
<dbReference type="EMBL" id="DXAV01000072">
    <property type="protein sequence ID" value="HIZ92192.1"/>
    <property type="molecule type" value="Genomic_DNA"/>
</dbReference>
<reference evidence="5" key="1">
    <citation type="journal article" date="2021" name="PeerJ">
        <title>Extensive microbial diversity within the chicken gut microbiome revealed by metagenomics and culture.</title>
        <authorList>
            <person name="Gilroy R."/>
            <person name="Ravi A."/>
            <person name="Getino M."/>
            <person name="Pursley I."/>
            <person name="Horton D.L."/>
            <person name="Alikhan N.F."/>
            <person name="Baker D."/>
            <person name="Gharbi K."/>
            <person name="Hall N."/>
            <person name="Watson M."/>
            <person name="Adriaenssens E.M."/>
            <person name="Foster-Nyarko E."/>
            <person name="Jarju S."/>
            <person name="Secka A."/>
            <person name="Antonio M."/>
            <person name="Oren A."/>
            <person name="Chaudhuri R.R."/>
            <person name="La Ragione R."/>
            <person name="Hildebrand F."/>
            <person name="Pallen M.J."/>
        </authorList>
    </citation>
    <scope>NUCLEOTIDE SEQUENCE</scope>
    <source>
        <strain evidence="5">CHK118-2852</strain>
    </source>
</reference>
<feature type="chain" id="PRO_5039549507" evidence="3">
    <location>
        <begin position="21"/>
        <end position="617"/>
    </location>
</feature>
<proteinExistence type="predicted"/>
<evidence type="ECO:0000259" key="4">
    <source>
        <dbReference type="SMART" id="SM00642"/>
    </source>
</evidence>
<accession>A0A9D2GZD3</accession>
<sequence>MKKKVFSLLGTMLLSLTTYAAPNINKIDPPFWFAGMQNPELQLMVYGEGIGDARVTVDYPGVSLSSTVKLESSNYLLVYLKLDKDVKPGKMPLTFNLGKKKITQEYELKARAMKGSDHKGFDASDALYLLMPDRFANGNPNNDQIEGMLEAKVDRNDPNARHGGDLAGIEQHLDYFTDLGVTALWFTPVLENNMQGGSYHGYATTDYYKVDPRFGTNEEYRQLIEKAHQRGIKIVMDMIFNHCGVDHVWIKDMPSKDWFNNPDHEKNFVQTSFKLTSHVDPYTSKYDFDQMNDGWFVPTMPDLNQKNPHVLRYLIQNSFWWIEFANIDGIRMDTYPYADYDGMSQWMKELNEEYPNYNTVGETWVTEPAYTAWWQKDSKLSAPKNSNLKTVMDFSFFDKINIAKNEQTETWFKGLDRVYNNFVYDFLYPNPASVLAFIENHDTDRFLGEGQNLAMLKQATTLLLTTRRIPQLYYGTEIMMNGVKTKSDGYVRCDFPGGWANDKQNAFTAEGRTDLQNECYNFYKTILNWRKGNDVIAKGSMTQFMVQHGVYAYARQYEGKTVFVILNGTDSETTLPLKYYKEILKDTKQGKDILSGRTISFTEDLKMAPRESLVIEL</sequence>
<evidence type="ECO:0000313" key="5">
    <source>
        <dbReference type="EMBL" id="HIZ92192.1"/>
    </source>
</evidence>
<dbReference type="Gene3D" id="2.60.40.1180">
    <property type="entry name" value="Golgi alpha-mannosidase II"/>
    <property type="match status" value="1"/>
</dbReference>
<name>A0A9D2GZD3_9BACE</name>
<comment type="caution">
    <text evidence="5">The sequence shown here is derived from an EMBL/GenBank/DDBJ whole genome shotgun (WGS) entry which is preliminary data.</text>
</comment>
<dbReference type="SUPFAM" id="SSF51445">
    <property type="entry name" value="(Trans)glycosidases"/>
    <property type="match status" value="1"/>
</dbReference>
<dbReference type="SUPFAM" id="SSF51011">
    <property type="entry name" value="Glycosyl hydrolase domain"/>
    <property type="match status" value="1"/>
</dbReference>
<dbReference type="GO" id="GO:0005975">
    <property type="term" value="P:carbohydrate metabolic process"/>
    <property type="evidence" value="ECO:0007669"/>
    <property type="project" value="InterPro"/>
</dbReference>
<evidence type="ECO:0000313" key="6">
    <source>
        <dbReference type="Proteomes" id="UP000824108"/>
    </source>
</evidence>
<evidence type="ECO:0000256" key="2">
    <source>
        <dbReference type="ARBA" id="ARBA00023295"/>
    </source>
</evidence>
<dbReference type="InterPro" id="IPR006047">
    <property type="entry name" value="GH13_cat_dom"/>
</dbReference>
<dbReference type="CDD" id="cd11340">
    <property type="entry name" value="AmyAc_bac_CMD_like_3"/>
    <property type="match status" value="1"/>
</dbReference>
<dbReference type="InterPro" id="IPR013783">
    <property type="entry name" value="Ig-like_fold"/>
</dbReference>
<keyword evidence="3" id="KW-0732">Signal</keyword>
<keyword evidence="1 5" id="KW-0378">Hydrolase</keyword>